<accession>M5GFR9</accession>
<feature type="transmembrane region" description="Helical" evidence="4">
    <location>
        <begin position="799"/>
        <end position="826"/>
    </location>
</feature>
<evidence type="ECO:0000259" key="6">
    <source>
        <dbReference type="PROSITE" id="PS50002"/>
    </source>
</evidence>
<dbReference type="InterPro" id="IPR011043">
    <property type="entry name" value="Gal_Oxase/kelch_b-propeller"/>
</dbReference>
<keyword evidence="1 2" id="KW-0728">SH3 domain</keyword>
<keyword evidence="5" id="KW-0732">Signal</keyword>
<evidence type="ECO:0000256" key="1">
    <source>
        <dbReference type="ARBA" id="ARBA00022443"/>
    </source>
</evidence>
<dbReference type="SUPFAM" id="SSF75011">
    <property type="entry name" value="3-carboxy-cis,cis-mucoante lactonizing enzyme"/>
    <property type="match status" value="1"/>
</dbReference>
<evidence type="ECO:0000256" key="3">
    <source>
        <dbReference type="SAM" id="MobiDB-lite"/>
    </source>
</evidence>
<proteinExistence type="predicted"/>
<protein>
    <recommendedName>
        <fullName evidence="6">SH3 domain-containing protein</fullName>
    </recommendedName>
</protein>
<dbReference type="PANTHER" id="PTHR31778:SF2">
    <property type="entry name" value="BUD SITE SELECTION PROTEIN RAX2"/>
    <property type="match status" value="1"/>
</dbReference>
<dbReference type="STRING" id="1858805.M5GFR9"/>
<evidence type="ECO:0000313" key="7">
    <source>
        <dbReference type="EMBL" id="EJU04368.1"/>
    </source>
</evidence>
<keyword evidence="4" id="KW-0812">Transmembrane</keyword>
<evidence type="ECO:0000256" key="2">
    <source>
        <dbReference type="PROSITE-ProRule" id="PRU00192"/>
    </source>
</evidence>
<dbReference type="InterPro" id="IPR024982">
    <property type="entry name" value="Rax2-like_C"/>
</dbReference>
<dbReference type="Pfam" id="PF00018">
    <property type="entry name" value="SH3_1"/>
    <property type="match status" value="1"/>
</dbReference>
<dbReference type="Pfam" id="PF20842">
    <property type="entry name" value="Rax2_2"/>
    <property type="match status" value="1"/>
</dbReference>
<dbReference type="SUPFAM" id="SSF50965">
    <property type="entry name" value="Galactose oxidase, central domain"/>
    <property type="match status" value="1"/>
</dbReference>
<dbReference type="Pfam" id="PF20843">
    <property type="entry name" value="Rax2_3"/>
    <property type="match status" value="1"/>
</dbReference>
<feature type="domain" description="SH3" evidence="6">
    <location>
        <begin position="906"/>
        <end position="963"/>
    </location>
</feature>
<feature type="region of interest" description="Disordered" evidence="3">
    <location>
        <begin position="877"/>
        <end position="903"/>
    </location>
</feature>
<dbReference type="RefSeq" id="XP_040631262.1">
    <property type="nucleotide sequence ID" value="XM_040777176.1"/>
</dbReference>
<dbReference type="PANTHER" id="PTHR31778">
    <property type="entry name" value="BUD SITE SELECTION PROTEIN RAX2"/>
    <property type="match status" value="1"/>
</dbReference>
<feature type="signal peptide" evidence="5">
    <location>
        <begin position="1"/>
        <end position="21"/>
    </location>
</feature>
<dbReference type="SUPFAM" id="SSF50044">
    <property type="entry name" value="SH3-domain"/>
    <property type="match status" value="1"/>
</dbReference>
<evidence type="ECO:0000256" key="5">
    <source>
        <dbReference type="SAM" id="SignalP"/>
    </source>
</evidence>
<dbReference type="Gene3D" id="2.30.30.40">
    <property type="entry name" value="SH3 Domains"/>
    <property type="match status" value="1"/>
</dbReference>
<feature type="chain" id="PRO_5004067726" description="SH3 domain-containing protein" evidence="5">
    <location>
        <begin position="22"/>
        <end position="963"/>
    </location>
</feature>
<dbReference type="GeneID" id="63692238"/>
<dbReference type="InterPro" id="IPR036028">
    <property type="entry name" value="SH3-like_dom_sf"/>
</dbReference>
<dbReference type="HOGENOM" id="CLU_005863_1_0_1"/>
<evidence type="ECO:0000313" key="8">
    <source>
        <dbReference type="Proteomes" id="UP000030653"/>
    </source>
</evidence>
<dbReference type="InterPro" id="IPR048265">
    <property type="entry name" value="Rax2-like_third"/>
</dbReference>
<dbReference type="SMART" id="SM00326">
    <property type="entry name" value="SH3"/>
    <property type="match status" value="1"/>
</dbReference>
<dbReference type="GO" id="GO:1902929">
    <property type="term" value="C:plasma membrane of growing cell tip"/>
    <property type="evidence" value="ECO:0007669"/>
    <property type="project" value="TreeGrafter"/>
</dbReference>
<gene>
    <name evidence="7" type="ORF">DACRYDRAFT_93708</name>
</gene>
<dbReference type="AlphaFoldDB" id="M5GFR9"/>
<evidence type="ECO:0000256" key="4">
    <source>
        <dbReference type="SAM" id="Phobius"/>
    </source>
</evidence>
<keyword evidence="4" id="KW-1133">Transmembrane helix</keyword>
<organism evidence="7 8">
    <name type="scientific">Dacryopinax primogenitus (strain DJM 731)</name>
    <name type="common">Brown rot fungus</name>
    <dbReference type="NCBI Taxonomy" id="1858805"/>
    <lineage>
        <taxon>Eukaryota</taxon>
        <taxon>Fungi</taxon>
        <taxon>Dikarya</taxon>
        <taxon>Basidiomycota</taxon>
        <taxon>Agaricomycotina</taxon>
        <taxon>Dacrymycetes</taxon>
        <taxon>Dacrymycetales</taxon>
        <taxon>Dacrymycetaceae</taxon>
        <taxon>Dacryopinax</taxon>
    </lineage>
</organism>
<dbReference type="InterPro" id="IPR001452">
    <property type="entry name" value="SH3_domain"/>
</dbReference>
<reference evidence="7 8" key="1">
    <citation type="journal article" date="2012" name="Science">
        <title>The Paleozoic origin of enzymatic lignin decomposition reconstructed from 31 fungal genomes.</title>
        <authorList>
            <person name="Floudas D."/>
            <person name="Binder M."/>
            <person name="Riley R."/>
            <person name="Barry K."/>
            <person name="Blanchette R.A."/>
            <person name="Henrissat B."/>
            <person name="Martinez A.T."/>
            <person name="Otillar R."/>
            <person name="Spatafora J.W."/>
            <person name="Yadav J.S."/>
            <person name="Aerts A."/>
            <person name="Benoit I."/>
            <person name="Boyd A."/>
            <person name="Carlson A."/>
            <person name="Copeland A."/>
            <person name="Coutinho P.M."/>
            <person name="de Vries R.P."/>
            <person name="Ferreira P."/>
            <person name="Findley K."/>
            <person name="Foster B."/>
            <person name="Gaskell J."/>
            <person name="Glotzer D."/>
            <person name="Gorecki P."/>
            <person name="Heitman J."/>
            <person name="Hesse C."/>
            <person name="Hori C."/>
            <person name="Igarashi K."/>
            <person name="Jurgens J.A."/>
            <person name="Kallen N."/>
            <person name="Kersten P."/>
            <person name="Kohler A."/>
            <person name="Kuees U."/>
            <person name="Kumar T.K.A."/>
            <person name="Kuo A."/>
            <person name="LaButti K."/>
            <person name="Larrondo L.F."/>
            <person name="Lindquist E."/>
            <person name="Ling A."/>
            <person name="Lombard V."/>
            <person name="Lucas S."/>
            <person name="Lundell T."/>
            <person name="Martin R."/>
            <person name="McLaughlin D.J."/>
            <person name="Morgenstern I."/>
            <person name="Morin E."/>
            <person name="Murat C."/>
            <person name="Nagy L.G."/>
            <person name="Nolan M."/>
            <person name="Ohm R.A."/>
            <person name="Patyshakuliyeva A."/>
            <person name="Rokas A."/>
            <person name="Ruiz-Duenas F.J."/>
            <person name="Sabat G."/>
            <person name="Salamov A."/>
            <person name="Samejima M."/>
            <person name="Schmutz J."/>
            <person name="Slot J.C."/>
            <person name="St John F."/>
            <person name="Stenlid J."/>
            <person name="Sun H."/>
            <person name="Sun S."/>
            <person name="Syed K."/>
            <person name="Tsang A."/>
            <person name="Wiebenga A."/>
            <person name="Young D."/>
            <person name="Pisabarro A."/>
            <person name="Eastwood D.C."/>
            <person name="Martin F."/>
            <person name="Cullen D."/>
            <person name="Grigoriev I.V."/>
            <person name="Hibbett D.S."/>
        </authorList>
    </citation>
    <scope>NUCLEOTIDE SEQUENCE [LARGE SCALE GENOMIC DNA]</scope>
    <source>
        <strain evidence="7 8">DJM-731 SS1</strain>
    </source>
</reference>
<dbReference type="PROSITE" id="PS50002">
    <property type="entry name" value="SH3"/>
    <property type="match status" value="1"/>
</dbReference>
<sequence>MFTSSLPFSLVLLILSTSSFAQQQFNNVTLDPAASTLFSTSSGTLSPVGTTEDGGRILAACTLDSTVYVAGSFSQIGGTSAQNVAAFDSSSSSFSALPKGGPNDAVHALYCDSANNLLWLGGNFTLPSPGAAAYAPHNSSWVPAPFVGLSGEVLAITPFADAQSIYFAGSFITAFSSNSTNSTFGNNPNVPYSAGATPYSSSLVPIPLQGAQITAEPATGQTGFSDITNILCPAGADGEGNTWLAQDGSAAQITVRTFRNEGVSGVRLGNTFVQGRGTTAFTVTTIPNNQVLPLSYIDPVTNTTQNCSDSCPLLTNTTIPYQDFIFNQTPALTITGFQLTLNTWAGAGAGLHLLQLLSEGSFASFVPGLDTASCFAPGPTTVTQTGNWQEVNVTTNTAGTVQPILQATLPTNTPPASSPSLDLSVYVSAVGYYTVYFVTPGCTLMEDCDLRTTVQVTISPGNSVAPVTQEIDQRVTSDTITTVYRGPVYPTSPSFTIPVSLRLSGTPAGTGSDGNYDMVADQVQFVLTAAPNGTGESVVGEGVPGYNLTMTSSGIARGFGLFEWPERSAAENATGTLSTGLETSVDQAGAALYAGILGASMNSFSVAAIAQFGASVISALAVGNNGTLYIGGLFTLSTVGASNIVMWNGSDLIPLPSGGLNGPVTALAIDNSAGHLYVGGSFSGPQGSTESGFTGIGLFDIAASKWTSMAGGLNGPVTGLAFSSNQLLVVGNFTALPQNSGIPAAGIASWSLSAASWNPPSGFVVGNLSFISTDGQFMGGRVSMSSISYGSSGHLSEGLVILVCIVIGAGCVLMLFLIGLLIALWLRRSEQAPQALADKDDDDAASSIGQHPSTLLEHVQAATRATIIGEGAFAGGNIRSEGSHEQVADDSMETEEAVGGAGPFADDGRVAHARYSFEASGEGELEIHAGTQVQVLDDRDTSWWLVRDVETGREGIIPASYLL</sequence>
<dbReference type="InterPro" id="IPR048266">
    <property type="entry name" value="Rax2-like_second"/>
</dbReference>
<name>M5GFR9_DACPD</name>
<dbReference type="OrthoDB" id="3237235at2759"/>
<dbReference type="EMBL" id="JH795858">
    <property type="protein sequence ID" value="EJU04368.1"/>
    <property type="molecule type" value="Genomic_DNA"/>
</dbReference>
<keyword evidence="8" id="KW-1185">Reference proteome</keyword>
<dbReference type="Pfam" id="PF12768">
    <property type="entry name" value="Rax2"/>
    <property type="match status" value="1"/>
</dbReference>
<dbReference type="Proteomes" id="UP000030653">
    <property type="component" value="Unassembled WGS sequence"/>
</dbReference>
<keyword evidence="4" id="KW-0472">Membrane</keyword>